<protein>
    <submittedName>
        <fullName evidence="6">Transcription initiation factor TFIID subunit</fullName>
    </submittedName>
</protein>
<dbReference type="GO" id="GO:0030691">
    <property type="term" value="C:Noc2p-Noc3p complex"/>
    <property type="evidence" value="ECO:0007669"/>
    <property type="project" value="TreeGrafter"/>
</dbReference>
<dbReference type="GO" id="GO:0042273">
    <property type="term" value="P:ribosomal large subunit biogenesis"/>
    <property type="evidence" value="ECO:0007669"/>
    <property type="project" value="TreeGrafter"/>
</dbReference>
<dbReference type="PANTHER" id="PTHR12687:SF4">
    <property type="entry name" value="NUCLEOLAR COMPLEX PROTEIN 2 HOMOLOG"/>
    <property type="match status" value="1"/>
</dbReference>
<dbReference type="GO" id="GO:0005654">
    <property type="term" value="C:nucleoplasm"/>
    <property type="evidence" value="ECO:0007669"/>
    <property type="project" value="TreeGrafter"/>
</dbReference>
<keyword evidence="3" id="KW-0539">Nucleus</keyword>
<feature type="region of interest" description="Disordered" evidence="4">
    <location>
        <begin position="88"/>
        <end position="114"/>
    </location>
</feature>
<dbReference type="InterPro" id="IPR005343">
    <property type="entry name" value="Noc2"/>
</dbReference>
<dbReference type="GO" id="GO:0042393">
    <property type="term" value="F:histone binding"/>
    <property type="evidence" value="ECO:0007669"/>
    <property type="project" value="TreeGrafter"/>
</dbReference>
<keyword evidence="5" id="KW-1185">Reference proteome</keyword>
<evidence type="ECO:0000313" key="6">
    <source>
        <dbReference type="WBParaSite" id="ACAC_0000976701-mRNA-1"/>
    </source>
</evidence>
<name>A0A0K0DFL8_ANGCA</name>
<evidence type="ECO:0000256" key="4">
    <source>
        <dbReference type="SAM" id="MobiDB-lite"/>
    </source>
</evidence>
<dbReference type="Proteomes" id="UP000035642">
    <property type="component" value="Unassembled WGS sequence"/>
</dbReference>
<evidence type="ECO:0000256" key="2">
    <source>
        <dbReference type="ARBA" id="ARBA00005907"/>
    </source>
</evidence>
<dbReference type="WBParaSite" id="ACAC_0000976701-mRNA-1">
    <property type="protein sequence ID" value="ACAC_0000976701-mRNA-1"/>
    <property type="gene ID" value="ACAC_0000976701"/>
</dbReference>
<reference evidence="6" key="2">
    <citation type="submission" date="2017-02" db="UniProtKB">
        <authorList>
            <consortium name="WormBaseParasite"/>
        </authorList>
    </citation>
    <scope>IDENTIFICATION</scope>
</reference>
<feature type="compositionally biased region" description="Acidic residues" evidence="4">
    <location>
        <begin position="88"/>
        <end position="97"/>
    </location>
</feature>
<evidence type="ECO:0000313" key="5">
    <source>
        <dbReference type="Proteomes" id="UP000035642"/>
    </source>
</evidence>
<dbReference type="GO" id="GO:0030690">
    <property type="term" value="C:Noc1p-Noc2p complex"/>
    <property type="evidence" value="ECO:0007669"/>
    <property type="project" value="TreeGrafter"/>
</dbReference>
<accession>A0A0K0DFL8</accession>
<dbReference type="STRING" id="6313.A0A0K0DFL8"/>
<dbReference type="GO" id="GO:0005730">
    <property type="term" value="C:nucleolus"/>
    <property type="evidence" value="ECO:0007669"/>
    <property type="project" value="TreeGrafter"/>
</dbReference>
<dbReference type="GO" id="GO:0000122">
    <property type="term" value="P:negative regulation of transcription by RNA polymerase II"/>
    <property type="evidence" value="ECO:0007669"/>
    <property type="project" value="TreeGrafter"/>
</dbReference>
<organism evidence="5 6">
    <name type="scientific">Angiostrongylus cantonensis</name>
    <name type="common">Rat lungworm</name>
    <dbReference type="NCBI Taxonomy" id="6313"/>
    <lineage>
        <taxon>Eukaryota</taxon>
        <taxon>Metazoa</taxon>
        <taxon>Ecdysozoa</taxon>
        <taxon>Nematoda</taxon>
        <taxon>Chromadorea</taxon>
        <taxon>Rhabditida</taxon>
        <taxon>Rhabditina</taxon>
        <taxon>Rhabditomorpha</taxon>
        <taxon>Strongyloidea</taxon>
        <taxon>Metastrongylidae</taxon>
        <taxon>Angiostrongylus</taxon>
    </lineage>
</organism>
<comment type="similarity">
    <text evidence="2">Belongs to the NOC2 family.</text>
</comment>
<dbReference type="PANTHER" id="PTHR12687">
    <property type="entry name" value="NUCLEOLAR COMPLEX 2 AND RAD4-RELATED"/>
    <property type="match status" value="1"/>
</dbReference>
<evidence type="ECO:0000256" key="3">
    <source>
        <dbReference type="ARBA" id="ARBA00023242"/>
    </source>
</evidence>
<dbReference type="AlphaFoldDB" id="A0A0K0DFL8"/>
<dbReference type="GO" id="GO:0003714">
    <property type="term" value="F:transcription corepressor activity"/>
    <property type="evidence" value="ECO:0007669"/>
    <property type="project" value="TreeGrafter"/>
</dbReference>
<reference evidence="5" key="1">
    <citation type="submission" date="2012-09" db="EMBL/GenBank/DDBJ databases">
        <authorList>
            <person name="Martin A.A."/>
        </authorList>
    </citation>
    <scope>NUCLEOTIDE SEQUENCE</scope>
</reference>
<comment type="subcellular location">
    <subcellularLocation>
        <location evidence="1">Nucleus</location>
    </subcellularLocation>
</comment>
<proteinExistence type="inferred from homology"/>
<evidence type="ECO:0000256" key="1">
    <source>
        <dbReference type="ARBA" id="ARBA00004123"/>
    </source>
</evidence>
<sequence>MVNFSCIPCSCLYIFQINVHDVKIQALEGTTQFDSGTASDEDSNVANEEANEVGTKHLNVLKKLKECDPEFYKFLQDEDADLLQFQVSDEDEEEDDGIEHGKTAVGKPSFPKGKKDNSGRIIFDGRMLDYLHDVLDTQDEARSILIEDIRLAVEAFNACVSRVGADIEMPKYVINEQVVLNIF</sequence>